<sequence length="482" mass="52394">MMILNERIWSIFKQNWQHTLTYWSVFFSFGLSISFLGPTVLDLRCQTQSTLQEITCVFFSQQFFMLVGSSVGGVFKKTQKCALSALFASTLLISAVFAVVPLCHSVLLLAVALAMSGTAMGVIDTIANVQLVKIYQKDSAVFLQVLHFFIGLGALVSPLIADPFLSETNCILGAGNATSELRHLRHTLGRSAGRNWSHYHLLTEGTVVTQISYAFWIMAAINLPVPILVFALMQRERAPPCCCCGTRSPRLLEQDELAMKTWDQGEGEPKNLHPEGHGGGLFSCCRKGAVSTLTPSAAGIHVLGGLVVFMTDGLIGAYSVFVYSYAVDPPLSLKHKTAGYLASIFWAAITAGRLVSVPLSCWLQPVHMLIANLAGMVITALLLLLLYADSVFLFVGTFFLGFFLSSVFPCMLAYAEDVLSYQGCVTTVLVTCAGAGEMVLQIVVGLVMHSTGSYSFLLSSVFTGAIGLCLFFALLLFRHMHR</sequence>
<feature type="transmembrane region" description="Helical" evidence="6">
    <location>
        <begin position="302"/>
        <end position="326"/>
    </location>
</feature>
<dbReference type="PANTHER" id="PTHR23121:SF10">
    <property type="entry name" value="MAJOR FACILITATOR SUPERFAMILY DOMAIN-CONTAINING PROTEIN 4A"/>
    <property type="match status" value="1"/>
</dbReference>
<feature type="transmembrane region" description="Helical" evidence="6">
    <location>
        <begin position="393"/>
        <end position="415"/>
    </location>
</feature>
<keyword evidence="3 6" id="KW-0812">Transmembrane</keyword>
<keyword evidence="8" id="KW-1185">Reference proteome</keyword>
<feature type="transmembrane region" description="Helical" evidence="6">
    <location>
        <begin position="338"/>
        <end position="356"/>
    </location>
</feature>
<dbReference type="Gene3D" id="1.20.1250.20">
    <property type="entry name" value="MFS general substrate transporter like domains"/>
    <property type="match status" value="2"/>
</dbReference>
<reference evidence="7" key="1">
    <citation type="submission" date="2021-01" db="EMBL/GenBank/DDBJ databases">
        <title>A chromosome-scale assembly of European eel, Anguilla anguilla.</title>
        <authorList>
            <person name="Henkel C."/>
            <person name="Jong-Raadsen S.A."/>
            <person name="Dufour S."/>
            <person name="Weltzien F.-A."/>
            <person name="Palstra A.P."/>
            <person name="Pelster B."/>
            <person name="Spaink H.P."/>
            <person name="Van Den Thillart G.E."/>
            <person name="Jansen H."/>
            <person name="Zahm M."/>
            <person name="Klopp C."/>
            <person name="Cedric C."/>
            <person name="Louis A."/>
            <person name="Berthelot C."/>
            <person name="Parey E."/>
            <person name="Roest Crollius H."/>
            <person name="Montfort J."/>
            <person name="Robinson-Rechavi M."/>
            <person name="Bucao C."/>
            <person name="Bouchez O."/>
            <person name="Gislard M."/>
            <person name="Lluch J."/>
            <person name="Milhes M."/>
            <person name="Lampietro C."/>
            <person name="Lopez Roques C."/>
            <person name="Donnadieu C."/>
            <person name="Braasch I."/>
            <person name="Desvignes T."/>
            <person name="Postlethwait J."/>
            <person name="Bobe J."/>
            <person name="Guiguen Y."/>
            <person name="Dirks R."/>
        </authorList>
    </citation>
    <scope>NUCLEOTIDE SEQUENCE</scope>
    <source>
        <strain evidence="7">Tag_6206</strain>
        <tissue evidence="7">Liver</tissue>
    </source>
</reference>
<evidence type="ECO:0000256" key="1">
    <source>
        <dbReference type="ARBA" id="ARBA00004141"/>
    </source>
</evidence>
<dbReference type="SUPFAM" id="SSF103473">
    <property type="entry name" value="MFS general substrate transporter"/>
    <property type="match status" value="1"/>
</dbReference>
<evidence type="ECO:0000313" key="8">
    <source>
        <dbReference type="Proteomes" id="UP001044222"/>
    </source>
</evidence>
<proteinExistence type="inferred from homology"/>
<feature type="transmembrane region" description="Helical" evidence="6">
    <location>
        <begin position="213"/>
        <end position="232"/>
    </location>
</feature>
<dbReference type="PANTHER" id="PTHR23121">
    <property type="entry name" value="SODIUM-DEPENDENT GLUCOSE TRANSPORTER 1"/>
    <property type="match status" value="1"/>
</dbReference>
<evidence type="ECO:0000256" key="2">
    <source>
        <dbReference type="ARBA" id="ARBA00008335"/>
    </source>
</evidence>
<accession>A0A9D3LR61</accession>
<protein>
    <submittedName>
        <fullName evidence="7">Uncharacterized protein</fullName>
    </submittedName>
</protein>
<evidence type="ECO:0000256" key="6">
    <source>
        <dbReference type="SAM" id="Phobius"/>
    </source>
</evidence>
<dbReference type="EMBL" id="JAFIRN010000014">
    <property type="protein sequence ID" value="KAG5835456.1"/>
    <property type="molecule type" value="Genomic_DNA"/>
</dbReference>
<name>A0A9D3LR61_ANGAN</name>
<evidence type="ECO:0000256" key="3">
    <source>
        <dbReference type="ARBA" id="ARBA00022692"/>
    </source>
</evidence>
<keyword evidence="5 6" id="KW-0472">Membrane</keyword>
<evidence type="ECO:0000313" key="7">
    <source>
        <dbReference type="EMBL" id="KAG5835456.1"/>
    </source>
</evidence>
<keyword evidence="4 6" id="KW-1133">Transmembrane helix</keyword>
<feature type="transmembrane region" description="Helical" evidence="6">
    <location>
        <begin position="368"/>
        <end position="387"/>
    </location>
</feature>
<feature type="transmembrane region" description="Helical" evidence="6">
    <location>
        <begin position="141"/>
        <end position="161"/>
    </location>
</feature>
<dbReference type="Proteomes" id="UP001044222">
    <property type="component" value="Chromosome 14"/>
</dbReference>
<organism evidence="7 8">
    <name type="scientific">Anguilla anguilla</name>
    <name type="common">European freshwater eel</name>
    <name type="synonym">Muraena anguilla</name>
    <dbReference type="NCBI Taxonomy" id="7936"/>
    <lineage>
        <taxon>Eukaryota</taxon>
        <taxon>Metazoa</taxon>
        <taxon>Chordata</taxon>
        <taxon>Craniata</taxon>
        <taxon>Vertebrata</taxon>
        <taxon>Euteleostomi</taxon>
        <taxon>Actinopterygii</taxon>
        <taxon>Neopterygii</taxon>
        <taxon>Teleostei</taxon>
        <taxon>Anguilliformes</taxon>
        <taxon>Anguillidae</taxon>
        <taxon>Anguilla</taxon>
    </lineage>
</organism>
<comment type="subcellular location">
    <subcellularLocation>
        <location evidence="1">Membrane</location>
        <topology evidence="1">Multi-pass membrane protein</topology>
    </subcellularLocation>
</comment>
<feature type="transmembrane region" description="Helical" evidence="6">
    <location>
        <begin position="20"/>
        <end position="37"/>
    </location>
</feature>
<comment type="caution">
    <text evidence="7">The sequence shown here is derived from an EMBL/GenBank/DDBJ whole genome shotgun (WGS) entry which is preliminary data.</text>
</comment>
<evidence type="ECO:0000256" key="4">
    <source>
        <dbReference type="ARBA" id="ARBA00022989"/>
    </source>
</evidence>
<comment type="similarity">
    <text evidence="2">Belongs to the major facilitator superfamily.</text>
</comment>
<dbReference type="GO" id="GO:0016020">
    <property type="term" value="C:membrane"/>
    <property type="evidence" value="ECO:0007669"/>
    <property type="project" value="UniProtKB-SubCell"/>
</dbReference>
<feature type="transmembrane region" description="Helical" evidence="6">
    <location>
        <begin position="82"/>
        <end position="100"/>
    </location>
</feature>
<feature type="transmembrane region" description="Helical" evidence="6">
    <location>
        <begin position="106"/>
        <end position="129"/>
    </location>
</feature>
<feature type="transmembrane region" description="Helical" evidence="6">
    <location>
        <begin position="57"/>
        <end position="75"/>
    </location>
</feature>
<feature type="transmembrane region" description="Helical" evidence="6">
    <location>
        <begin position="427"/>
        <end position="448"/>
    </location>
</feature>
<dbReference type="AlphaFoldDB" id="A0A9D3LR61"/>
<evidence type="ECO:0000256" key="5">
    <source>
        <dbReference type="ARBA" id="ARBA00023136"/>
    </source>
</evidence>
<feature type="transmembrane region" description="Helical" evidence="6">
    <location>
        <begin position="454"/>
        <end position="477"/>
    </location>
</feature>
<dbReference type="InterPro" id="IPR036259">
    <property type="entry name" value="MFS_trans_sf"/>
</dbReference>
<gene>
    <name evidence="7" type="ORF">ANANG_G00244200</name>
</gene>